<evidence type="ECO:0000259" key="1">
    <source>
        <dbReference type="Pfam" id="PF02720"/>
    </source>
</evidence>
<feature type="domain" description="DUF222" evidence="1">
    <location>
        <begin position="33"/>
        <end position="343"/>
    </location>
</feature>
<dbReference type="OrthoDB" id="5170592at2"/>
<evidence type="ECO:0000313" key="2">
    <source>
        <dbReference type="EMBL" id="AWB92667.1"/>
    </source>
</evidence>
<gene>
    <name evidence="2" type="ORF">C3E78_10905</name>
</gene>
<dbReference type="Proteomes" id="UP000244384">
    <property type="component" value="Chromosome"/>
</dbReference>
<reference evidence="3" key="1">
    <citation type="submission" date="2018-01" db="EMBL/GenBank/DDBJ databases">
        <authorList>
            <person name="Li J."/>
        </authorList>
    </citation>
    <scope>NUCLEOTIDE SEQUENCE [LARGE SCALE GENOMIC DNA]</scope>
    <source>
        <strain evidence="3">592</strain>
    </source>
</reference>
<evidence type="ECO:0000313" key="3">
    <source>
        <dbReference type="Proteomes" id="UP000244384"/>
    </source>
</evidence>
<dbReference type="KEGG" id="aez:C3E78_10905"/>
<protein>
    <recommendedName>
        <fullName evidence="1">DUF222 domain-containing protein</fullName>
    </recommendedName>
</protein>
<proteinExistence type="predicted"/>
<name>A0A2S0WMX9_9ACTN</name>
<dbReference type="AlphaFoldDB" id="A0A2S0WMX9"/>
<accession>A0A2S0WMX9</accession>
<keyword evidence="3" id="KW-1185">Reference proteome</keyword>
<organism evidence="2 3">
    <name type="scientific">Aeromicrobium chenweiae</name>
    <dbReference type="NCBI Taxonomy" id="2079793"/>
    <lineage>
        <taxon>Bacteria</taxon>
        <taxon>Bacillati</taxon>
        <taxon>Actinomycetota</taxon>
        <taxon>Actinomycetes</taxon>
        <taxon>Propionibacteriales</taxon>
        <taxon>Nocardioidaceae</taxon>
        <taxon>Aeromicrobium</taxon>
    </lineage>
</organism>
<dbReference type="RefSeq" id="WP_108578311.1">
    <property type="nucleotide sequence ID" value="NZ_CP026952.1"/>
</dbReference>
<dbReference type="EMBL" id="CP026952">
    <property type="protein sequence ID" value="AWB92667.1"/>
    <property type="molecule type" value="Genomic_DNA"/>
</dbReference>
<dbReference type="Pfam" id="PF02720">
    <property type="entry name" value="DUF222"/>
    <property type="match status" value="1"/>
</dbReference>
<sequence>MFIDQLSSLSDDAAALEPWALTDPELREVAVAAQRARTSLDALASRLVGAAEARGLPKEDGAASSSAWLAELTGVAKAEAARLVGLARVTSSNTEATRAAWAAGSIPTDKAGVIMRAIDALPDWCGDEERGDAEAHLIALAGQYNLDDLKRLANRVIEVIDPDGADEVLGKQLEEQEKRAWNATRLMMRGRGDGTTRGSFVIPDHFADTLRAAVEGIAAPRRNAENAARHGMTVDDLVALPHAQRLGLAFLELIEHMREDALPQAGGLAATVTINVDLDKLRSGLGTATTSSGTEVSVATAQRLACNAHLVTLYLDSDSRVVDLGMSKRLYDRYQRLALAARDGGCDWAGCDRPPAWCEAHHLTFWSEDGPTDLANAALFCHFHHHLLHEGSGPPRWRPTAWSRWSRRRESTPTRCRGGTRGSFGNDLAQRRAVAAAGPARARWSAAERCLLARTTGGAVDDDRADERPECAEQLVAQGVLVRSVELGAPADERVRAWGRDAMATHWHTVVLHSRNRAADGSTAFRRGVGQATREA</sequence>
<dbReference type="InterPro" id="IPR003870">
    <property type="entry name" value="DUF222"/>
</dbReference>